<dbReference type="EMBL" id="OX465084">
    <property type="protein sequence ID" value="CAI9299918.1"/>
    <property type="molecule type" value="Genomic_DNA"/>
</dbReference>
<proteinExistence type="predicted"/>
<name>A0AA35ZW03_LACSI</name>
<dbReference type="Proteomes" id="UP001177003">
    <property type="component" value="Chromosome 8"/>
</dbReference>
<accession>A0AA35ZW03</accession>
<dbReference type="AlphaFoldDB" id="A0AA35ZW03"/>
<evidence type="ECO:0000313" key="1">
    <source>
        <dbReference type="EMBL" id="CAI9299918.1"/>
    </source>
</evidence>
<sequence>MLVKTSKDSIELKLKEFSDLFSKEVKKLDTFCVRIKNKVDVMIGSNRTMIEDIHSFNKGYTDEMKLKTEADGKLFVNIEKSLKGRFLQCFHLMVVGSLKDSGEEKGKLMGKLISTQILTSLPMKAIMTISSNVKVEPRKDNNILPNVKVDFSKLQSKKWINIGEEEEKKKLQELKTEKLRRLNSIMRQRVNDPPGLNKGDPNKVWRYEMIESTTFSKDEDFFVKPK</sequence>
<protein>
    <submittedName>
        <fullName evidence="1">Uncharacterized protein</fullName>
    </submittedName>
</protein>
<reference evidence="1" key="1">
    <citation type="submission" date="2023-04" db="EMBL/GenBank/DDBJ databases">
        <authorList>
            <person name="Vijverberg K."/>
            <person name="Xiong W."/>
            <person name="Schranz E."/>
        </authorList>
    </citation>
    <scope>NUCLEOTIDE SEQUENCE</scope>
</reference>
<evidence type="ECO:0000313" key="2">
    <source>
        <dbReference type="Proteomes" id="UP001177003"/>
    </source>
</evidence>
<organism evidence="1 2">
    <name type="scientific">Lactuca saligna</name>
    <name type="common">Willowleaf lettuce</name>
    <dbReference type="NCBI Taxonomy" id="75948"/>
    <lineage>
        <taxon>Eukaryota</taxon>
        <taxon>Viridiplantae</taxon>
        <taxon>Streptophyta</taxon>
        <taxon>Embryophyta</taxon>
        <taxon>Tracheophyta</taxon>
        <taxon>Spermatophyta</taxon>
        <taxon>Magnoliopsida</taxon>
        <taxon>eudicotyledons</taxon>
        <taxon>Gunneridae</taxon>
        <taxon>Pentapetalae</taxon>
        <taxon>asterids</taxon>
        <taxon>campanulids</taxon>
        <taxon>Asterales</taxon>
        <taxon>Asteraceae</taxon>
        <taxon>Cichorioideae</taxon>
        <taxon>Cichorieae</taxon>
        <taxon>Lactucinae</taxon>
        <taxon>Lactuca</taxon>
    </lineage>
</organism>
<gene>
    <name evidence="1" type="ORF">LSALG_LOCUS38599</name>
</gene>
<keyword evidence="2" id="KW-1185">Reference proteome</keyword>